<dbReference type="AlphaFoldDB" id="A0A7S6WR06"/>
<reference evidence="14 15" key="1">
    <citation type="submission" date="2020-09" db="EMBL/GenBank/DDBJ databases">
        <title>Characterization of Treponema spp. from bovine digital dermatitis in Korea.</title>
        <authorList>
            <person name="Espiritu H.M."/>
            <person name="Cho Y.I."/>
            <person name="Mamuad L."/>
        </authorList>
    </citation>
    <scope>NUCLEOTIDE SEQUENCE [LARGE SCALE GENOMIC DNA]</scope>
    <source>
        <strain evidence="14 15">KS1</strain>
    </source>
</reference>
<protein>
    <submittedName>
        <fullName evidence="14">HAMP domain-containing protein</fullName>
    </submittedName>
</protein>
<dbReference type="Pfam" id="PF00672">
    <property type="entry name" value="HAMP"/>
    <property type="match status" value="1"/>
</dbReference>
<evidence type="ECO:0000256" key="5">
    <source>
        <dbReference type="ARBA" id="ARBA00022989"/>
    </source>
</evidence>
<feature type="domain" description="HAMP" evidence="13">
    <location>
        <begin position="342"/>
        <end position="394"/>
    </location>
</feature>
<dbReference type="CDD" id="cd06225">
    <property type="entry name" value="HAMP"/>
    <property type="match status" value="1"/>
</dbReference>
<keyword evidence="3" id="KW-0145">Chemotaxis</keyword>
<dbReference type="PROSITE" id="PS50111">
    <property type="entry name" value="CHEMOTAXIS_TRANSDUC_2"/>
    <property type="match status" value="1"/>
</dbReference>
<evidence type="ECO:0000259" key="13">
    <source>
        <dbReference type="PROSITE" id="PS50885"/>
    </source>
</evidence>
<dbReference type="SMART" id="SM00283">
    <property type="entry name" value="MA"/>
    <property type="match status" value="1"/>
</dbReference>
<dbReference type="GO" id="GO:0007165">
    <property type="term" value="P:signal transduction"/>
    <property type="evidence" value="ECO:0007669"/>
    <property type="project" value="UniProtKB-KW"/>
</dbReference>
<proteinExistence type="inferred from homology"/>
<evidence type="ECO:0000256" key="9">
    <source>
        <dbReference type="PROSITE-ProRule" id="PRU00284"/>
    </source>
</evidence>
<evidence type="ECO:0000256" key="3">
    <source>
        <dbReference type="ARBA" id="ARBA00022500"/>
    </source>
</evidence>
<dbReference type="SMART" id="SM00304">
    <property type="entry name" value="HAMP"/>
    <property type="match status" value="1"/>
</dbReference>
<evidence type="ECO:0000313" key="14">
    <source>
        <dbReference type="EMBL" id="QOW61768.1"/>
    </source>
</evidence>
<evidence type="ECO:0000259" key="12">
    <source>
        <dbReference type="PROSITE" id="PS50111"/>
    </source>
</evidence>
<feature type="transmembrane region" description="Helical" evidence="11">
    <location>
        <begin position="21"/>
        <end position="44"/>
    </location>
</feature>
<dbReference type="GO" id="GO:0005886">
    <property type="term" value="C:plasma membrane"/>
    <property type="evidence" value="ECO:0007669"/>
    <property type="project" value="UniProtKB-SubCell"/>
</dbReference>
<name>A0A7S6WR06_9SPIR</name>
<dbReference type="Gene3D" id="6.10.340.10">
    <property type="match status" value="1"/>
</dbReference>
<keyword evidence="7 9" id="KW-0807">Transducer</keyword>
<feature type="transmembrane region" description="Helical" evidence="11">
    <location>
        <begin position="318"/>
        <end position="340"/>
    </location>
</feature>
<keyword evidence="4 11" id="KW-0812">Transmembrane</keyword>
<dbReference type="InterPro" id="IPR033479">
    <property type="entry name" value="dCache_1"/>
</dbReference>
<evidence type="ECO:0000256" key="10">
    <source>
        <dbReference type="SAM" id="Coils"/>
    </source>
</evidence>
<dbReference type="PANTHER" id="PTHR32089">
    <property type="entry name" value="METHYL-ACCEPTING CHEMOTAXIS PROTEIN MCPB"/>
    <property type="match status" value="1"/>
</dbReference>
<dbReference type="EMBL" id="CP061839">
    <property type="protein sequence ID" value="QOW61768.1"/>
    <property type="molecule type" value="Genomic_DNA"/>
</dbReference>
<dbReference type="RefSeq" id="WP_194077303.1">
    <property type="nucleotide sequence ID" value="NZ_CP045670.1"/>
</dbReference>
<keyword evidence="2" id="KW-1003">Cell membrane</keyword>
<evidence type="ECO:0000256" key="11">
    <source>
        <dbReference type="SAM" id="Phobius"/>
    </source>
</evidence>
<feature type="coiled-coil region" evidence="10">
    <location>
        <begin position="484"/>
        <end position="511"/>
    </location>
</feature>
<dbReference type="GO" id="GO:0006935">
    <property type="term" value="P:chemotaxis"/>
    <property type="evidence" value="ECO:0007669"/>
    <property type="project" value="UniProtKB-KW"/>
</dbReference>
<dbReference type="Gene3D" id="1.10.287.950">
    <property type="entry name" value="Methyl-accepting chemotaxis protein"/>
    <property type="match status" value="1"/>
</dbReference>
<evidence type="ECO:0000256" key="6">
    <source>
        <dbReference type="ARBA" id="ARBA00023136"/>
    </source>
</evidence>
<gene>
    <name evidence="14" type="ORF">IFE08_05185</name>
</gene>
<evidence type="ECO:0000256" key="7">
    <source>
        <dbReference type="ARBA" id="ARBA00023224"/>
    </source>
</evidence>
<feature type="domain" description="Methyl-accepting transducer" evidence="12">
    <location>
        <begin position="441"/>
        <end position="663"/>
    </location>
</feature>
<comment type="subcellular location">
    <subcellularLocation>
        <location evidence="1">Cell membrane</location>
        <topology evidence="1">Multi-pass membrane protein</topology>
    </subcellularLocation>
</comment>
<dbReference type="SUPFAM" id="SSF58104">
    <property type="entry name" value="Methyl-accepting chemotaxis protein (MCP) signaling domain"/>
    <property type="match status" value="1"/>
</dbReference>
<dbReference type="Pfam" id="PF00015">
    <property type="entry name" value="MCPsignal"/>
    <property type="match status" value="1"/>
</dbReference>
<evidence type="ECO:0000256" key="2">
    <source>
        <dbReference type="ARBA" id="ARBA00022475"/>
    </source>
</evidence>
<organism evidence="14 15">
    <name type="scientific">Treponema pedis</name>
    <dbReference type="NCBI Taxonomy" id="409322"/>
    <lineage>
        <taxon>Bacteria</taxon>
        <taxon>Pseudomonadati</taxon>
        <taxon>Spirochaetota</taxon>
        <taxon>Spirochaetia</taxon>
        <taxon>Spirochaetales</taxon>
        <taxon>Treponemataceae</taxon>
        <taxon>Treponema</taxon>
    </lineage>
</organism>
<dbReference type="PROSITE" id="PS50885">
    <property type="entry name" value="HAMP"/>
    <property type="match status" value="1"/>
</dbReference>
<keyword evidence="5 11" id="KW-1133">Transmembrane helix</keyword>
<dbReference type="Pfam" id="PF02743">
    <property type="entry name" value="dCache_1"/>
    <property type="match status" value="1"/>
</dbReference>
<dbReference type="InterPro" id="IPR003660">
    <property type="entry name" value="HAMP_dom"/>
</dbReference>
<keyword evidence="6 11" id="KW-0472">Membrane</keyword>
<dbReference type="Gene3D" id="3.30.450.20">
    <property type="entry name" value="PAS domain"/>
    <property type="match status" value="2"/>
</dbReference>
<dbReference type="PANTHER" id="PTHR32089:SF112">
    <property type="entry name" value="LYSOZYME-LIKE PROTEIN-RELATED"/>
    <property type="match status" value="1"/>
</dbReference>
<accession>A0A7S6WR06</accession>
<keyword evidence="10" id="KW-0175">Coiled coil</keyword>
<dbReference type="Proteomes" id="UP000593915">
    <property type="component" value="Chromosome"/>
</dbReference>
<sequence length="729" mass="79886">MKNSNSNIVNGKKKIPLKFKYAIIIIVLAAIPAISVGVGAYLYIVNQSYEKLDSAFYDAASEFDSNLGIFLDNLSKLNSSIVKSDLIKNANGKITSYINLKADEPDGTVKMNPAAFGKEEKEIYDMMKTFVDSYDSIPYMTVATEIDGGILIYPATNRKPGYDARTRSWYKNCVENESEQILSDLYISSSNDITVEITDKILLNGKLQGVFSTSVNLSYIKDIIAQKAIGKTGAIIAIDKTGAIIAHTKSPESVGKDINSLGSEYAEIVQAEDGQNIYKTIDSKKYIFKLISSQNKKLGWRYILILEYDEYTEVGRKVLYRLIFVIVLIIIFSIPISYLMSLKIVKLLKKIGTAMAGIETGDLTTYLPVDGNDEIGQISEYFNRTIEKIGDSIKSIGTNASIMKNVGEELSANMMETAATVNQMTTDIEDTKEQIMKQSYGVKDTASAIQEMIETIKQLDSHIEMQTASISDSSSAVEQMVANIQSVNTILQKNKTLIEKLEEKSNDVKESVTYTARVTQEISAESDGLLEASSVIQHIASQTNLLAMNAAIEAAHAGEAGKGFAVVSDEIRKLAEESSLQGKNITSVLKALKAKIDKIADDSVNAEKIVNESFQLTEAVKMQEDTILNAMLEQNEGSGLLLNSVSDISAVTDEVKSGSSEMLVNSDKVLSEINNLTSVTEKIIIDMNAIASGVVQINNAVNEVNGIAQKNKLGTENLFMEVNKFKLKR</sequence>
<evidence type="ECO:0000313" key="15">
    <source>
        <dbReference type="Proteomes" id="UP000593915"/>
    </source>
</evidence>
<comment type="similarity">
    <text evidence="8">Belongs to the methyl-accepting chemotaxis (MCP) protein family.</text>
</comment>
<dbReference type="InterPro" id="IPR004089">
    <property type="entry name" value="MCPsignal_dom"/>
</dbReference>
<evidence type="ECO:0000256" key="4">
    <source>
        <dbReference type="ARBA" id="ARBA00022692"/>
    </source>
</evidence>
<evidence type="ECO:0000256" key="1">
    <source>
        <dbReference type="ARBA" id="ARBA00004651"/>
    </source>
</evidence>
<evidence type="ECO:0000256" key="8">
    <source>
        <dbReference type="ARBA" id="ARBA00029447"/>
    </source>
</evidence>